<dbReference type="GeneTree" id="ENSGT00950000185113"/>
<protein>
    <submittedName>
        <fullName evidence="1">Uncharacterized protein</fullName>
    </submittedName>
</protein>
<sequence>VTRGPRILRGALATASRWPPFARRLLSSQGRVTMPSRRRVPGTSGPSCEASRSPRFVLLVGQTHAPPSKPSLVSCTSVWRPWPSLPVFSKLPVLPVPSRLAGPSSLGDPRWWDLMECSPHP</sequence>
<dbReference type="Ensembl" id="ENSCAFT00020025638.1">
    <property type="protein sequence ID" value="ENSCAFP00020022138.1"/>
    <property type="gene ID" value="ENSCAFG00020017503.1"/>
</dbReference>
<keyword evidence="2" id="KW-1185">Reference proteome</keyword>
<dbReference type="AlphaFoldDB" id="A0A8C0KVG7"/>
<evidence type="ECO:0000313" key="1">
    <source>
        <dbReference type="Ensembl" id="ENSCAFP00020022138.1"/>
    </source>
</evidence>
<dbReference type="Proteomes" id="UP000694391">
    <property type="component" value="Unplaced"/>
</dbReference>
<name>A0A8C0KVG7_CANLU</name>
<reference evidence="1" key="2">
    <citation type="submission" date="2025-09" db="UniProtKB">
        <authorList>
            <consortium name="Ensembl"/>
        </authorList>
    </citation>
    <scope>IDENTIFICATION</scope>
</reference>
<proteinExistence type="predicted"/>
<reference evidence="1" key="1">
    <citation type="submission" date="2025-08" db="UniProtKB">
        <authorList>
            <consortium name="Ensembl"/>
        </authorList>
    </citation>
    <scope>IDENTIFICATION</scope>
</reference>
<evidence type="ECO:0000313" key="2">
    <source>
        <dbReference type="Proteomes" id="UP000694391"/>
    </source>
</evidence>
<organism evidence="1 2">
    <name type="scientific">Canis lupus dingo</name>
    <name type="common">dingo</name>
    <dbReference type="NCBI Taxonomy" id="286419"/>
    <lineage>
        <taxon>Eukaryota</taxon>
        <taxon>Metazoa</taxon>
        <taxon>Chordata</taxon>
        <taxon>Craniata</taxon>
        <taxon>Vertebrata</taxon>
        <taxon>Euteleostomi</taxon>
        <taxon>Mammalia</taxon>
        <taxon>Eutheria</taxon>
        <taxon>Laurasiatheria</taxon>
        <taxon>Carnivora</taxon>
        <taxon>Caniformia</taxon>
        <taxon>Canidae</taxon>
        <taxon>Canis</taxon>
    </lineage>
</organism>
<accession>A0A8C0KVG7</accession>